<sequence>MAEKIRLKTINNKQYYYTLVALNPGEMEIGECNMEYFDKNQIHLEDGDYPEEWFEQVILAAHIVPPGEPIPITHYRGMQLKKEYRKYKK</sequence>
<reference evidence="1 2" key="1">
    <citation type="submission" date="2017-06" db="EMBL/GenBank/DDBJ databases">
        <authorList>
            <consortium name="Pathogen Informatics"/>
        </authorList>
    </citation>
    <scope>NUCLEOTIDE SEQUENCE [LARGE SCALE GENOMIC DNA]</scope>
    <source>
        <strain evidence="1 2">NCTC12149</strain>
    </source>
</reference>
<name>A0AAJ4XD50_9SPHI</name>
<dbReference type="EMBL" id="LT906468">
    <property type="protein sequence ID" value="SNV52330.1"/>
    <property type="molecule type" value="Genomic_DNA"/>
</dbReference>
<gene>
    <name evidence="1" type="ORF">SAMEA4412673_02661</name>
</gene>
<proteinExistence type="predicted"/>
<evidence type="ECO:0000313" key="1">
    <source>
        <dbReference type="EMBL" id="SNV52330.1"/>
    </source>
</evidence>
<dbReference type="AlphaFoldDB" id="A0AAJ4XD50"/>
<dbReference type="RefSeq" id="WP_093097586.1">
    <property type="nucleotide sequence ID" value="NZ_FNGK01000001.1"/>
</dbReference>
<protein>
    <submittedName>
        <fullName evidence="1">Uncharacterized protein</fullName>
    </submittedName>
</protein>
<evidence type="ECO:0000313" key="2">
    <source>
        <dbReference type="Proteomes" id="UP000215355"/>
    </source>
</evidence>
<organism evidence="1 2">
    <name type="scientific">Sphingobacterium mizutaii</name>
    <dbReference type="NCBI Taxonomy" id="1010"/>
    <lineage>
        <taxon>Bacteria</taxon>
        <taxon>Pseudomonadati</taxon>
        <taxon>Bacteroidota</taxon>
        <taxon>Sphingobacteriia</taxon>
        <taxon>Sphingobacteriales</taxon>
        <taxon>Sphingobacteriaceae</taxon>
        <taxon>Sphingobacterium</taxon>
    </lineage>
</organism>
<accession>A0AAJ4XD50</accession>
<dbReference type="KEGG" id="smiz:4412673_02661"/>
<dbReference type="Proteomes" id="UP000215355">
    <property type="component" value="Chromosome 1"/>
</dbReference>